<comment type="caution">
    <text evidence="3">The sequence shown here is derived from an EMBL/GenBank/DDBJ whole genome shotgun (WGS) entry which is preliminary data.</text>
</comment>
<sequence length="659" mass="75273">MMSIPLKYSSFNRKEVNFPCYFSQGNFFMKDLIFTISKSKHNKEDLSKILKEHPEIKFVSIVGIDLSGNDTDEKIPTRLFLDDIDSFLNGVAIQTDGSSVVLPGIATLNDAKVDMVADLNANWFVDYNFDYIDPITNKPVGTLRIPSFLIHNNKAVCSRNILTSAINTFKSTLLDIFKNKPETLDPFGIKYDDIDKIIITSATELEFWVKTPNEQAHIEELSTSQVLQEQYWTRTKGTVRTALEETLLLMEAYGFEPEMGHKEVGGVKSKLDSNGQFNHIMEQLEIDWKYSDAVQAADNEIFVKILTQETFRRHGLDVSFKAKPIDDVAGSGMHVHLGVSLKLKDGKRINLFHATKEDFLSCIGYGAIMGVLKNYEIMNPFISTTSGAFKRLKPGFEAPICIVTSLGVSPDNPSRNRTILIGLIRDLMNPLATRFELRSPNPHTNIYLALSVSYMSMLDGIIYALENNKTEEELLVELSKKPGEDAKYLEKTRAYRSEEDVFEFYSDLERDEYFSKAPATVYENLLQLDKYPDKLNVLKRNDVFSDKLINSFKLATIQRWTTDIIHRIILNHASEVRSFKKLHSDNALDLDISNWMTIDNLRHYIMKDTYTNKGLFTRIKEALTNENYAVASDLLIELEDKMSSLRKLYNNYTKNLLDI</sequence>
<proteinExistence type="inferred from homology"/>
<dbReference type="PANTHER" id="PTHR43407">
    <property type="entry name" value="GLUTAMINE SYNTHETASE"/>
    <property type="match status" value="1"/>
</dbReference>
<dbReference type="GO" id="GO:0006542">
    <property type="term" value="P:glutamine biosynthetic process"/>
    <property type="evidence" value="ECO:0007669"/>
    <property type="project" value="TreeGrafter"/>
</dbReference>
<accession>A0A644VSL1</accession>
<dbReference type="InterPro" id="IPR014746">
    <property type="entry name" value="Gln_synth/guanido_kin_cat_dom"/>
</dbReference>
<dbReference type="GO" id="GO:0016020">
    <property type="term" value="C:membrane"/>
    <property type="evidence" value="ECO:0007669"/>
    <property type="project" value="TreeGrafter"/>
</dbReference>
<dbReference type="InterPro" id="IPR008146">
    <property type="entry name" value="Gln_synth_cat_dom"/>
</dbReference>
<dbReference type="EMBL" id="VSSQ01000391">
    <property type="protein sequence ID" value="MPL93393.1"/>
    <property type="molecule type" value="Genomic_DNA"/>
</dbReference>
<gene>
    <name evidence="3" type="ORF">SDC9_39520</name>
</gene>
<dbReference type="GO" id="GO:0019740">
    <property type="term" value="P:nitrogen utilization"/>
    <property type="evidence" value="ECO:0007669"/>
    <property type="project" value="TreeGrafter"/>
</dbReference>
<dbReference type="GO" id="GO:0004356">
    <property type="term" value="F:glutamine synthetase activity"/>
    <property type="evidence" value="ECO:0007669"/>
    <property type="project" value="InterPro"/>
</dbReference>
<evidence type="ECO:0000256" key="1">
    <source>
        <dbReference type="ARBA" id="ARBA00009897"/>
    </source>
</evidence>
<dbReference type="Gene3D" id="3.30.590.10">
    <property type="entry name" value="Glutamine synthetase/guanido kinase, catalytic domain"/>
    <property type="match status" value="1"/>
</dbReference>
<dbReference type="SUPFAM" id="SSF55931">
    <property type="entry name" value="Glutamine synthetase/guanido kinase"/>
    <property type="match status" value="1"/>
</dbReference>
<dbReference type="SMART" id="SM01230">
    <property type="entry name" value="Gln-synt_C"/>
    <property type="match status" value="1"/>
</dbReference>
<dbReference type="AlphaFoldDB" id="A0A644VSL1"/>
<protein>
    <recommendedName>
        <fullName evidence="2">GS catalytic domain-containing protein</fullName>
    </recommendedName>
</protein>
<reference evidence="3" key="1">
    <citation type="submission" date="2019-08" db="EMBL/GenBank/DDBJ databases">
        <authorList>
            <person name="Kucharzyk K."/>
            <person name="Murdoch R.W."/>
            <person name="Higgins S."/>
            <person name="Loffler F."/>
        </authorList>
    </citation>
    <scope>NUCLEOTIDE SEQUENCE</scope>
</reference>
<dbReference type="GO" id="GO:0005737">
    <property type="term" value="C:cytoplasm"/>
    <property type="evidence" value="ECO:0007669"/>
    <property type="project" value="TreeGrafter"/>
</dbReference>
<dbReference type="PANTHER" id="PTHR43407:SF1">
    <property type="entry name" value="LENGSIN"/>
    <property type="match status" value="1"/>
</dbReference>
<dbReference type="PROSITE" id="PS51987">
    <property type="entry name" value="GS_CATALYTIC"/>
    <property type="match status" value="1"/>
</dbReference>
<organism evidence="3">
    <name type="scientific">bioreactor metagenome</name>
    <dbReference type="NCBI Taxonomy" id="1076179"/>
    <lineage>
        <taxon>unclassified sequences</taxon>
        <taxon>metagenomes</taxon>
        <taxon>ecological metagenomes</taxon>
    </lineage>
</organism>
<comment type="similarity">
    <text evidence="1">Belongs to the glutamine synthetase family.</text>
</comment>
<dbReference type="Pfam" id="PF00120">
    <property type="entry name" value="Gln-synt_C"/>
    <property type="match status" value="1"/>
</dbReference>
<feature type="domain" description="GS catalytic" evidence="2">
    <location>
        <begin position="158"/>
        <end position="587"/>
    </location>
</feature>
<name>A0A644VSL1_9ZZZZ</name>
<evidence type="ECO:0000313" key="3">
    <source>
        <dbReference type="EMBL" id="MPL93393.1"/>
    </source>
</evidence>
<evidence type="ECO:0000259" key="2">
    <source>
        <dbReference type="PROSITE" id="PS51987"/>
    </source>
</evidence>